<organism evidence="2 3">
    <name type="scientific">Pristionchus pacificus</name>
    <name type="common">Parasitic nematode worm</name>
    <dbReference type="NCBI Taxonomy" id="54126"/>
    <lineage>
        <taxon>Eukaryota</taxon>
        <taxon>Metazoa</taxon>
        <taxon>Ecdysozoa</taxon>
        <taxon>Nematoda</taxon>
        <taxon>Chromadorea</taxon>
        <taxon>Rhabditida</taxon>
        <taxon>Rhabditina</taxon>
        <taxon>Diplogasteromorpha</taxon>
        <taxon>Diplogasteroidea</taxon>
        <taxon>Neodiplogasteridae</taxon>
        <taxon>Pristionchus</taxon>
    </lineage>
</organism>
<name>A0A2A6CZB9_PRIPA</name>
<reference evidence="2" key="2">
    <citation type="submission" date="2022-06" db="UniProtKB">
        <authorList>
            <consortium name="EnsemblMetazoa"/>
        </authorList>
    </citation>
    <scope>IDENTIFICATION</scope>
    <source>
        <strain evidence="2">PS312</strain>
    </source>
</reference>
<sequence>MKKMMKNEQENEACEGKEEGDEEEMEREKRGEKGWIDHLMTRREIRLVMKRGRHIPLSTITVSTDYAETEKEIWRLRRNGDDEDEEIERE</sequence>
<keyword evidence="3" id="KW-1185">Reference proteome</keyword>
<accession>A0A2A6CZB9</accession>
<feature type="region of interest" description="Disordered" evidence="1">
    <location>
        <begin position="1"/>
        <end position="31"/>
    </location>
</feature>
<reference evidence="3" key="1">
    <citation type="journal article" date="2008" name="Nat. Genet.">
        <title>The Pristionchus pacificus genome provides a unique perspective on nematode lifestyle and parasitism.</title>
        <authorList>
            <person name="Dieterich C."/>
            <person name="Clifton S.W."/>
            <person name="Schuster L.N."/>
            <person name="Chinwalla A."/>
            <person name="Delehaunty K."/>
            <person name="Dinkelacker I."/>
            <person name="Fulton L."/>
            <person name="Fulton R."/>
            <person name="Godfrey J."/>
            <person name="Minx P."/>
            <person name="Mitreva M."/>
            <person name="Roeseler W."/>
            <person name="Tian H."/>
            <person name="Witte H."/>
            <person name="Yang S.P."/>
            <person name="Wilson R.K."/>
            <person name="Sommer R.J."/>
        </authorList>
    </citation>
    <scope>NUCLEOTIDE SEQUENCE [LARGE SCALE GENOMIC DNA]</scope>
    <source>
        <strain evidence="3">PS312</strain>
    </source>
</reference>
<protein>
    <submittedName>
        <fullName evidence="2">Uncharacterized protein</fullName>
    </submittedName>
</protein>
<dbReference type="AlphaFoldDB" id="A0A2A6CZB9"/>
<gene>
    <name evidence="2" type="primary">WBGene00283281</name>
</gene>
<evidence type="ECO:0000256" key="1">
    <source>
        <dbReference type="SAM" id="MobiDB-lite"/>
    </source>
</evidence>
<accession>A0A8R1Z357</accession>
<dbReference type="Proteomes" id="UP000005239">
    <property type="component" value="Unassembled WGS sequence"/>
</dbReference>
<feature type="compositionally biased region" description="Basic and acidic residues" evidence="1">
    <location>
        <begin position="1"/>
        <end position="17"/>
    </location>
</feature>
<evidence type="ECO:0000313" key="2">
    <source>
        <dbReference type="EnsemblMetazoa" id="PPA44912.1"/>
    </source>
</evidence>
<proteinExistence type="predicted"/>
<evidence type="ECO:0000313" key="3">
    <source>
        <dbReference type="Proteomes" id="UP000005239"/>
    </source>
</evidence>
<dbReference type="EnsemblMetazoa" id="PPA44912.1">
    <property type="protein sequence ID" value="PPA44912.1"/>
    <property type="gene ID" value="WBGene00283281"/>
</dbReference>